<keyword evidence="3" id="KW-0472">Membrane</keyword>
<dbReference type="RefSeq" id="WP_317564706.1">
    <property type="nucleotide sequence ID" value="NZ_JAWLJX010000003.1"/>
</dbReference>
<feature type="compositionally biased region" description="Polar residues" evidence="2">
    <location>
        <begin position="200"/>
        <end position="237"/>
    </location>
</feature>
<evidence type="ECO:0000256" key="1">
    <source>
        <dbReference type="SAM" id="Coils"/>
    </source>
</evidence>
<keyword evidence="5" id="KW-1185">Reference proteome</keyword>
<dbReference type="Proteomes" id="UP001185755">
    <property type="component" value="Unassembled WGS sequence"/>
</dbReference>
<feature type="region of interest" description="Disordered" evidence="2">
    <location>
        <begin position="172"/>
        <end position="284"/>
    </location>
</feature>
<evidence type="ECO:0000313" key="4">
    <source>
        <dbReference type="EMBL" id="MDV6262292.1"/>
    </source>
</evidence>
<name>A0ABU4BDK1_9NOCA</name>
<evidence type="ECO:0000313" key="5">
    <source>
        <dbReference type="Proteomes" id="UP001185755"/>
    </source>
</evidence>
<keyword evidence="3" id="KW-1133">Transmembrane helix</keyword>
<keyword evidence="3" id="KW-0812">Transmembrane</keyword>
<feature type="coiled-coil region" evidence="1">
    <location>
        <begin position="112"/>
        <end position="139"/>
    </location>
</feature>
<feature type="compositionally biased region" description="Polar residues" evidence="2">
    <location>
        <begin position="1"/>
        <end position="13"/>
    </location>
</feature>
<feature type="transmembrane region" description="Helical" evidence="3">
    <location>
        <begin position="77"/>
        <end position="101"/>
    </location>
</feature>
<protein>
    <recommendedName>
        <fullName evidence="6">Cell division protein FtsL</fullName>
    </recommendedName>
</protein>
<evidence type="ECO:0000256" key="2">
    <source>
        <dbReference type="SAM" id="MobiDB-lite"/>
    </source>
</evidence>
<evidence type="ECO:0008006" key="6">
    <source>
        <dbReference type="Google" id="ProtNLM"/>
    </source>
</evidence>
<sequence length="284" mass="28457">MTVPGTTVGTQRNRAPAPRHRVVPQAPLSHPERKGKGGGRSGAALRAYERRQQRASIHTSDSARGSGSRRSIDGGAIAARIPFVALIIGLLALGLGLTLLLTTRSAGDSYDLSAAKAVNTELAQQRASLQKDVELAESAPELARRAAGLGMVPAKNPARLIVAPDGGVQVVGTPAPADGAPVAPLDPVAPTAAGKGTVPTAGTQSQQQTPRSASQPNRTSGTVDTRAATPSASNGAGNTALAEQFIPMSIPSLDTPSAEAPSAATTSSASPAAPATEEAAGDGQ</sequence>
<reference evidence="4 5" key="1">
    <citation type="submission" date="2023-10" db="EMBL/GenBank/DDBJ databases">
        <title>Development of a sustainable strategy for remediation of hydrocarbon-contaminated territories based on the waste exchange concept.</title>
        <authorList>
            <person name="Krivoruchko A."/>
        </authorList>
    </citation>
    <scope>NUCLEOTIDE SEQUENCE [LARGE SCALE GENOMIC DNA]</scope>
    <source>
        <strain evidence="4 5">IEGM 1323</strain>
    </source>
</reference>
<proteinExistence type="predicted"/>
<feature type="compositionally biased region" description="Low complexity" evidence="2">
    <location>
        <begin position="60"/>
        <end position="70"/>
    </location>
</feature>
<accession>A0ABU4BDK1</accession>
<comment type="caution">
    <text evidence="4">The sequence shown here is derived from an EMBL/GenBank/DDBJ whole genome shotgun (WGS) entry which is preliminary data.</text>
</comment>
<gene>
    <name evidence="4" type="ORF">R3P96_13175</name>
</gene>
<organism evidence="4 5">
    <name type="scientific">Rhodococcoides yunnanense</name>
    <dbReference type="NCBI Taxonomy" id="278209"/>
    <lineage>
        <taxon>Bacteria</taxon>
        <taxon>Bacillati</taxon>
        <taxon>Actinomycetota</taxon>
        <taxon>Actinomycetes</taxon>
        <taxon>Mycobacteriales</taxon>
        <taxon>Nocardiaceae</taxon>
        <taxon>Rhodococcoides</taxon>
    </lineage>
</organism>
<evidence type="ECO:0000256" key="3">
    <source>
        <dbReference type="SAM" id="Phobius"/>
    </source>
</evidence>
<feature type="compositionally biased region" description="Low complexity" evidence="2">
    <location>
        <begin position="255"/>
        <end position="278"/>
    </location>
</feature>
<dbReference type="EMBL" id="JAWLJX010000003">
    <property type="protein sequence ID" value="MDV6262292.1"/>
    <property type="molecule type" value="Genomic_DNA"/>
</dbReference>
<feature type="region of interest" description="Disordered" evidence="2">
    <location>
        <begin position="1"/>
        <end position="70"/>
    </location>
</feature>
<keyword evidence="1" id="KW-0175">Coiled coil</keyword>